<dbReference type="InterPro" id="IPR020471">
    <property type="entry name" value="AKR"/>
</dbReference>
<evidence type="ECO:0000256" key="4">
    <source>
        <dbReference type="ARBA" id="ARBA00049445"/>
    </source>
</evidence>
<dbReference type="PRINTS" id="PR00069">
    <property type="entry name" value="ALDKETRDTASE"/>
</dbReference>
<evidence type="ECO:0000256" key="1">
    <source>
        <dbReference type="ARBA" id="ARBA00007905"/>
    </source>
</evidence>
<accession>A0A418NNP2</accession>
<evidence type="ECO:0000313" key="10">
    <source>
        <dbReference type="Proteomes" id="UP000286576"/>
    </source>
</evidence>
<feature type="site" description="Lowers pKa of active site Tyr" evidence="7">
    <location>
        <position position="72"/>
    </location>
</feature>
<feature type="binding site" evidence="6">
    <location>
        <position position="105"/>
    </location>
    <ligand>
        <name>substrate</name>
    </ligand>
</feature>
<dbReference type="Gene3D" id="3.20.20.100">
    <property type="entry name" value="NADP-dependent oxidoreductase domain"/>
    <property type="match status" value="1"/>
</dbReference>
<comment type="catalytic activity">
    <reaction evidence="4">
        <text>hydroxyacetone + NADP(+) = methylglyoxal + NADPH + H(+)</text>
        <dbReference type="Rhea" id="RHEA:27986"/>
        <dbReference type="ChEBI" id="CHEBI:15378"/>
        <dbReference type="ChEBI" id="CHEBI:17158"/>
        <dbReference type="ChEBI" id="CHEBI:27957"/>
        <dbReference type="ChEBI" id="CHEBI:57783"/>
        <dbReference type="ChEBI" id="CHEBI:58349"/>
    </reaction>
</comment>
<dbReference type="InterPro" id="IPR036812">
    <property type="entry name" value="NAD(P)_OxRdtase_dom_sf"/>
</dbReference>
<dbReference type="PIRSF" id="PIRSF000097">
    <property type="entry name" value="AKR"/>
    <property type="match status" value="1"/>
</dbReference>
<feature type="active site" description="Proton donor" evidence="5">
    <location>
        <position position="51"/>
    </location>
</feature>
<protein>
    <submittedName>
        <fullName evidence="9">Aldo/keto reductase</fullName>
    </submittedName>
</protein>
<reference evidence="9 10" key="1">
    <citation type="submission" date="2018-08" db="EMBL/GenBank/DDBJ databases">
        <title>Erythrobacter zhengii sp.nov., a bacterium isolated from deep-sea sediment.</title>
        <authorList>
            <person name="Fang C."/>
            <person name="Wu Y.-H."/>
            <person name="Sun C."/>
            <person name="Wang H."/>
            <person name="Cheng H."/>
            <person name="Meng F.-X."/>
            <person name="Wang C.-S."/>
            <person name="Xu X.-W."/>
        </authorList>
    </citation>
    <scope>NUCLEOTIDE SEQUENCE [LARGE SCALE GENOMIC DNA]</scope>
    <source>
        <strain evidence="9 10">V18</strain>
    </source>
</reference>
<comment type="caution">
    <text evidence="9">The sequence shown here is derived from an EMBL/GenBank/DDBJ whole genome shotgun (WGS) entry which is preliminary data.</text>
</comment>
<evidence type="ECO:0000256" key="6">
    <source>
        <dbReference type="PIRSR" id="PIRSR000097-2"/>
    </source>
</evidence>
<dbReference type="OrthoDB" id="9804790at2"/>
<keyword evidence="2" id="KW-0521">NADP</keyword>
<proteinExistence type="inferred from homology"/>
<dbReference type="EMBL" id="QXFL01000011">
    <property type="protein sequence ID" value="RIV83137.1"/>
    <property type="molecule type" value="Genomic_DNA"/>
</dbReference>
<dbReference type="PANTHER" id="PTHR43827:SF3">
    <property type="entry name" value="NADP-DEPENDENT OXIDOREDUCTASE DOMAIN-CONTAINING PROTEIN"/>
    <property type="match status" value="1"/>
</dbReference>
<keyword evidence="10" id="KW-1185">Reference proteome</keyword>
<dbReference type="PROSITE" id="PS00062">
    <property type="entry name" value="ALDOKETO_REDUCTASE_2"/>
    <property type="match status" value="1"/>
</dbReference>
<dbReference type="AlphaFoldDB" id="A0A418NNP2"/>
<evidence type="ECO:0000256" key="3">
    <source>
        <dbReference type="ARBA" id="ARBA00023002"/>
    </source>
</evidence>
<organism evidence="9 10">
    <name type="scientific">Aurantiacibacter zhengii</name>
    <dbReference type="NCBI Taxonomy" id="2307003"/>
    <lineage>
        <taxon>Bacteria</taxon>
        <taxon>Pseudomonadati</taxon>
        <taxon>Pseudomonadota</taxon>
        <taxon>Alphaproteobacteria</taxon>
        <taxon>Sphingomonadales</taxon>
        <taxon>Erythrobacteraceae</taxon>
        <taxon>Aurantiacibacter</taxon>
    </lineage>
</organism>
<evidence type="ECO:0000256" key="2">
    <source>
        <dbReference type="ARBA" id="ARBA00022857"/>
    </source>
</evidence>
<comment type="similarity">
    <text evidence="1">Belongs to the aldo/keto reductase family.</text>
</comment>
<dbReference type="SUPFAM" id="SSF51430">
    <property type="entry name" value="NAD(P)-linked oxidoreductase"/>
    <property type="match status" value="1"/>
</dbReference>
<dbReference type="Proteomes" id="UP000286576">
    <property type="component" value="Unassembled WGS sequence"/>
</dbReference>
<name>A0A418NNP2_9SPHN</name>
<evidence type="ECO:0000256" key="5">
    <source>
        <dbReference type="PIRSR" id="PIRSR000097-1"/>
    </source>
</evidence>
<dbReference type="GO" id="GO:0016616">
    <property type="term" value="F:oxidoreductase activity, acting on the CH-OH group of donors, NAD or NADP as acceptor"/>
    <property type="evidence" value="ECO:0007669"/>
    <property type="project" value="UniProtKB-ARBA"/>
</dbReference>
<evidence type="ECO:0000259" key="8">
    <source>
        <dbReference type="Pfam" id="PF00248"/>
    </source>
</evidence>
<gene>
    <name evidence="9" type="ORF">D2V07_16910</name>
</gene>
<feature type="domain" description="NADP-dependent oxidoreductase" evidence="8">
    <location>
        <begin position="18"/>
        <end position="257"/>
    </location>
</feature>
<dbReference type="PANTHER" id="PTHR43827">
    <property type="entry name" value="2,5-DIKETO-D-GLUCONIC ACID REDUCTASE"/>
    <property type="match status" value="1"/>
</dbReference>
<dbReference type="FunFam" id="3.20.20.100:FF:000002">
    <property type="entry name" value="2,5-diketo-D-gluconic acid reductase A"/>
    <property type="match status" value="1"/>
</dbReference>
<sequence length="271" mass="29772">MTDYPTLTLNDDRQIPQLGFGTFQIPDGDADGAVSTAIDVGYWLIDTAAVYENETGVGKGVGDWSDIFLQTKVWNDDQGHDEALKAFDKSLERLGREHVDMLLIHWPCPAKGKFVDTWKALIELRDSGKAKSIGVSNFREQDLKRIVDETGVTPALNQIELHPSFQQRELRRVHDEMGIVTQCWSPLGQGEGLEDGTIQRIAEETDAPASAVILAWHLQHGLAPIPKASSRDHAAANFKALGLTLSDKQMAAIDGLDRGDGRMGPDPSQMC</sequence>
<dbReference type="InterPro" id="IPR023210">
    <property type="entry name" value="NADP_OxRdtase_dom"/>
</dbReference>
<dbReference type="Pfam" id="PF00248">
    <property type="entry name" value="Aldo_ket_red"/>
    <property type="match status" value="1"/>
</dbReference>
<keyword evidence="3" id="KW-0560">Oxidoreductase</keyword>
<dbReference type="InterPro" id="IPR018170">
    <property type="entry name" value="Aldo/ket_reductase_CS"/>
</dbReference>
<evidence type="ECO:0000256" key="7">
    <source>
        <dbReference type="PIRSR" id="PIRSR000097-3"/>
    </source>
</evidence>
<evidence type="ECO:0000313" key="9">
    <source>
        <dbReference type="EMBL" id="RIV83137.1"/>
    </source>
</evidence>
<dbReference type="RefSeq" id="WP_119588088.1">
    <property type="nucleotide sequence ID" value="NZ_CAWODQ010000003.1"/>
</dbReference>